<keyword evidence="3" id="KW-1185">Reference proteome</keyword>
<evidence type="ECO:0000313" key="2">
    <source>
        <dbReference type="EMBL" id="KAK6174063.1"/>
    </source>
</evidence>
<feature type="chain" id="PRO_5043029859" description="Ig-like domain-containing protein" evidence="1">
    <location>
        <begin position="26"/>
        <end position="148"/>
    </location>
</feature>
<organism evidence="2 3">
    <name type="scientific">Patella caerulea</name>
    <name type="common">Rayed Mediterranean limpet</name>
    <dbReference type="NCBI Taxonomy" id="87958"/>
    <lineage>
        <taxon>Eukaryota</taxon>
        <taxon>Metazoa</taxon>
        <taxon>Spiralia</taxon>
        <taxon>Lophotrochozoa</taxon>
        <taxon>Mollusca</taxon>
        <taxon>Gastropoda</taxon>
        <taxon>Patellogastropoda</taxon>
        <taxon>Patelloidea</taxon>
        <taxon>Patellidae</taxon>
        <taxon>Patella</taxon>
    </lineage>
</organism>
<dbReference type="EMBL" id="JAZGQO010000011">
    <property type="protein sequence ID" value="KAK6174063.1"/>
    <property type="molecule type" value="Genomic_DNA"/>
</dbReference>
<reference evidence="2 3" key="1">
    <citation type="submission" date="2024-01" db="EMBL/GenBank/DDBJ databases">
        <title>The genome of the rayed Mediterranean limpet Patella caerulea (Linnaeus, 1758).</title>
        <authorList>
            <person name="Anh-Thu Weber A."/>
            <person name="Halstead-Nussloch G."/>
        </authorList>
    </citation>
    <scope>NUCLEOTIDE SEQUENCE [LARGE SCALE GENOMIC DNA]</scope>
    <source>
        <strain evidence="2">AATW-2023a</strain>
        <tissue evidence="2">Whole specimen</tissue>
    </source>
</reference>
<gene>
    <name evidence="2" type="ORF">SNE40_017408</name>
</gene>
<dbReference type="Gene3D" id="2.60.40.10">
    <property type="entry name" value="Immunoglobulins"/>
    <property type="match status" value="1"/>
</dbReference>
<evidence type="ECO:0000313" key="3">
    <source>
        <dbReference type="Proteomes" id="UP001347796"/>
    </source>
</evidence>
<dbReference type="InterPro" id="IPR013783">
    <property type="entry name" value="Ig-like_fold"/>
</dbReference>
<evidence type="ECO:0008006" key="4">
    <source>
        <dbReference type="Google" id="ProtNLM"/>
    </source>
</evidence>
<keyword evidence="1" id="KW-0732">Signal</keyword>
<name>A0AAN8JF03_PATCE</name>
<comment type="caution">
    <text evidence="2">The sequence shown here is derived from an EMBL/GenBank/DDBJ whole genome shotgun (WGS) entry which is preliminary data.</text>
</comment>
<feature type="signal peptide" evidence="1">
    <location>
        <begin position="1"/>
        <end position="25"/>
    </location>
</feature>
<accession>A0AAN8JF03</accession>
<dbReference type="Proteomes" id="UP001347796">
    <property type="component" value="Unassembled WGS sequence"/>
</dbReference>
<dbReference type="InterPro" id="IPR036179">
    <property type="entry name" value="Ig-like_dom_sf"/>
</dbReference>
<proteinExistence type="predicted"/>
<protein>
    <recommendedName>
        <fullName evidence="4">Ig-like domain-containing protein</fullName>
    </recommendedName>
</protein>
<evidence type="ECO:0000256" key="1">
    <source>
        <dbReference type="SAM" id="SignalP"/>
    </source>
</evidence>
<dbReference type="SUPFAM" id="SSF48726">
    <property type="entry name" value="Immunoglobulin"/>
    <property type="match status" value="1"/>
</dbReference>
<dbReference type="AlphaFoldDB" id="A0AAN8JF03"/>
<sequence>MACVDRYGAYCLVLTLLMFFNTVNGSAQTKVSCGESGGVVGQSQVLSCNISGSVENDIYWYRYNETYHENIIICLNQGGDVGTCLALEPSLYYVSSQPQQPKQQVFTIMSVTQEDLQVSWLCVDNNSFPERASIQAESTCRVDESLYF</sequence>